<dbReference type="SUPFAM" id="SSF52058">
    <property type="entry name" value="L domain-like"/>
    <property type="match status" value="1"/>
</dbReference>
<dbReference type="PANTHER" id="PTHR46652:SF3">
    <property type="entry name" value="LEUCINE-RICH REPEAT-CONTAINING PROTEIN 9"/>
    <property type="match status" value="1"/>
</dbReference>
<organism evidence="4">
    <name type="scientific">viral metagenome</name>
    <dbReference type="NCBI Taxonomy" id="1070528"/>
    <lineage>
        <taxon>unclassified sequences</taxon>
        <taxon>metagenomes</taxon>
        <taxon>organismal metagenomes</taxon>
    </lineage>
</organism>
<proteinExistence type="predicted"/>
<dbReference type="InterPro" id="IPR001611">
    <property type="entry name" value="Leu-rich_rpt"/>
</dbReference>
<evidence type="ECO:0000256" key="1">
    <source>
        <dbReference type="ARBA" id="ARBA00022614"/>
    </source>
</evidence>
<evidence type="ECO:0000256" key="2">
    <source>
        <dbReference type="ARBA" id="ARBA00022737"/>
    </source>
</evidence>
<evidence type="ECO:0000256" key="3">
    <source>
        <dbReference type="SAM" id="Coils"/>
    </source>
</evidence>
<evidence type="ECO:0000313" key="4">
    <source>
        <dbReference type="EMBL" id="QHU17035.1"/>
    </source>
</evidence>
<dbReference type="InterPro" id="IPR050836">
    <property type="entry name" value="SDS22/Internalin_LRR"/>
</dbReference>
<keyword evidence="2" id="KW-0677">Repeat</keyword>
<dbReference type="InterPro" id="IPR032675">
    <property type="entry name" value="LRR_dom_sf"/>
</dbReference>
<dbReference type="EMBL" id="MN740898">
    <property type="protein sequence ID" value="QHU17035.1"/>
    <property type="molecule type" value="Genomic_DNA"/>
</dbReference>
<protein>
    <recommendedName>
        <fullName evidence="5">Leucine-rich repeat domain-containing protein</fullName>
    </recommendedName>
</protein>
<accession>A0A6C0KGB1</accession>
<dbReference type="Gene3D" id="3.80.10.10">
    <property type="entry name" value="Ribonuclease Inhibitor"/>
    <property type="match status" value="1"/>
</dbReference>
<keyword evidence="3" id="KW-0175">Coiled coil</keyword>
<evidence type="ECO:0008006" key="5">
    <source>
        <dbReference type="Google" id="ProtNLM"/>
    </source>
</evidence>
<dbReference type="SMART" id="SM00364">
    <property type="entry name" value="LRR_BAC"/>
    <property type="match status" value="3"/>
</dbReference>
<dbReference type="AlphaFoldDB" id="A0A6C0KGB1"/>
<name>A0A6C0KGB1_9ZZZZ</name>
<dbReference type="PANTHER" id="PTHR46652">
    <property type="entry name" value="LEUCINE-RICH REPEAT AND IQ DOMAIN-CONTAINING PROTEIN 1-RELATED"/>
    <property type="match status" value="1"/>
</dbReference>
<reference evidence="4" key="1">
    <citation type="journal article" date="2020" name="Nature">
        <title>Giant virus diversity and host interactions through global metagenomics.</title>
        <authorList>
            <person name="Schulz F."/>
            <person name="Roux S."/>
            <person name="Paez-Espino D."/>
            <person name="Jungbluth S."/>
            <person name="Walsh D.A."/>
            <person name="Denef V.J."/>
            <person name="McMahon K.D."/>
            <person name="Konstantinidis K.T."/>
            <person name="Eloe-Fadrosh E.A."/>
            <person name="Kyrpides N.C."/>
            <person name="Woyke T."/>
        </authorList>
    </citation>
    <scope>NUCLEOTIDE SEQUENCE</scope>
    <source>
        <strain evidence="4">GVMAG-S-3300012000-57</strain>
    </source>
</reference>
<keyword evidence="1" id="KW-0433">Leucine-rich repeat</keyword>
<sequence length="484" mass="55981">MNIIESERENVRRDNNSAQDELMGIIENLSKSTSELVIREPLHGDLDFAYLGESGFNHIKHIELGEGEITSIRNLPDEVRTLIVGRNLLTNLDNLSHKLEKIVCEDNYLTYFDGKSTPKLQVLNLSNNKVAELSELPEDLEELYVTNNQLKILDLENCQKLRILHASNNPMLVIEHVPASLVDIQSENTPFADYTPRGEENSTETDSQKIDYIEALHQYFKLKNQYDTNNQSIRKDIYRKAATKKIGRTLLQQYKPKCVNCKRPVGTIFELKDEYYVAMCGDTNRATKCNLDIKLYRGGYSDEEYMTYLFKEDTEKIQTSIIRQKLDVLFNYIGEAAAANIFKKKLEHYTGDSSMYKELLTNHNQLYYSEERQRQMNDAIENVEKITLVIKHMVEDYEQTNNKQTLRDAVQMQITDLHPAIENLRRLKYSTMEVDNKAIIHGSSLNQSVTYLCTLVQKPIHISDIDHTFGEKANVVKFVTRTKK</sequence>
<dbReference type="PROSITE" id="PS51450">
    <property type="entry name" value="LRR"/>
    <property type="match status" value="1"/>
</dbReference>
<feature type="coiled-coil region" evidence="3">
    <location>
        <begin position="1"/>
        <end position="28"/>
    </location>
</feature>